<protein>
    <submittedName>
        <fullName evidence="1">Uncharacterized protein</fullName>
    </submittedName>
</protein>
<evidence type="ECO:0000313" key="1">
    <source>
        <dbReference type="EMBL" id="KAK2715477.1"/>
    </source>
</evidence>
<gene>
    <name evidence="1" type="ORF">QYM36_010183</name>
</gene>
<proteinExistence type="predicted"/>
<dbReference type="AlphaFoldDB" id="A0AA88I4X6"/>
<organism evidence="1 2">
    <name type="scientific">Artemia franciscana</name>
    <name type="common">Brine shrimp</name>
    <name type="synonym">Artemia sanfranciscana</name>
    <dbReference type="NCBI Taxonomy" id="6661"/>
    <lineage>
        <taxon>Eukaryota</taxon>
        <taxon>Metazoa</taxon>
        <taxon>Ecdysozoa</taxon>
        <taxon>Arthropoda</taxon>
        <taxon>Crustacea</taxon>
        <taxon>Branchiopoda</taxon>
        <taxon>Anostraca</taxon>
        <taxon>Artemiidae</taxon>
        <taxon>Artemia</taxon>
    </lineage>
</organism>
<dbReference type="Proteomes" id="UP001187531">
    <property type="component" value="Unassembled WGS sequence"/>
</dbReference>
<dbReference type="EMBL" id="JAVRJZ010000012">
    <property type="protein sequence ID" value="KAK2715477.1"/>
    <property type="molecule type" value="Genomic_DNA"/>
</dbReference>
<keyword evidence="2" id="KW-1185">Reference proteome</keyword>
<comment type="caution">
    <text evidence="1">The sequence shown here is derived from an EMBL/GenBank/DDBJ whole genome shotgun (WGS) entry which is preliminary data.</text>
</comment>
<name>A0AA88I4X6_ARTSF</name>
<reference evidence="1" key="1">
    <citation type="submission" date="2023-07" db="EMBL/GenBank/DDBJ databases">
        <title>Chromosome-level genome assembly of Artemia franciscana.</title>
        <authorList>
            <person name="Jo E."/>
        </authorList>
    </citation>
    <scope>NUCLEOTIDE SEQUENCE</scope>
    <source>
        <tissue evidence="1">Whole body</tissue>
    </source>
</reference>
<sequence>MKCIKEKHLFETRRCLHLAVRHFKRLNKTSKESQVAVDLLNICKSLEIFTKLIDTFDEEDIKKEYEYVDVIAGPISLANLDSQVQAKGLYENQSIVSGSTKVAGGTRVNAVKALSLPKVNRELSLLCWKCSTRICKLEIEFAIVIKTMEKAEDLCIQIFYQLFPDITDNDCYVRKTFEDVLQKHEYKILALENGNKLLEIIQVLKRLFLKILYGDFTYYDVKTIKITVRLYFHHLVQISKEYKELVWHEYLEVSYLCNELQEHIEKADGCEQCSKRDVETENSIIPTAAEYLASPYKWDV</sequence>
<evidence type="ECO:0000313" key="2">
    <source>
        <dbReference type="Proteomes" id="UP001187531"/>
    </source>
</evidence>
<accession>A0AA88I4X6</accession>